<organism evidence="1 2">
    <name type="scientific">Rossellomorea marisflavi</name>
    <dbReference type="NCBI Taxonomy" id="189381"/>
    <lineage>
        <taxon>Bacteria</taxon>
        <taxon>Bacillati</taxon>
        <taxon>Bacillota</taxon>
        <taxon>Bacilli</taxon>
        <taxon>Bacillales</taxon>
        <taxon>Bacillaceae</taxon>
        <taxon>Rossellomorea</taxon>
    </lineage>
</organism>
<dbReference type="AlphaFoldDB" id="A0A5D4S0D8"/>
<sequence>MKTKVYYSSKDFNVDGAPLLKAGKQVRVVKKIKNSLMFEGESEGVLSQGIFHSIFSPFKVHQVVYHDFYGIGQIIPSSKDNVSAAVIFFANPEVIYDIDGVQMTEKDLKC</sequence>
<dbReference type="EMBL" id="VTEQ01000001">
    <property type="protein sequence ID" value="TYS56399.1"/>
    <property type="molecule type" value="Genomic_DNA"/>
</dbReference>
<evidence type="ECO:0000313" key="2">
    <source>
        <dbReference type="Proteomes" id="UP000322997"/>
    </source>
</evidence>
<accession>A0A5D4S0D8</accession>
<protein>
    <submittedName>
        <fullName evidence="1">Uncharacterized protein</fullName>
    </submittedName>
</protein>
<proteinExistence type="predicted"/>
<name>A0A5D4S0D8_9BACI</name>
<reference evidence="1 2" key="1">
    <citation type="submission" date="2019-08" db="EMBL/GenBank/DDBJ databases">
        <title>Bacillus genomes from the desert of Cuatro Cienegas, Coahuila.</title>
        <authorList>
            <person name="Olmedo-Alvarez G."/>
        </authorList>
    </citation>
    <scope>NUCLEOTIDE SEQUENCE [LARGE SCALE GENOMIC DNA]</scope>
    <source>
        <strain evidence="1 2">CH108_3D</strain>
    </source>
</reference>
<dbReference type="Proteomes" id="UP000322997">
    <property type="component" value="Unassembled WGS sequence"/>
</dbReference>
<evidence type="ECO:0000313" key="1">
    <source>
        <dbReference type="EMBL" id="TYS56399.1"/>
    </source>
</evidence>
<dbReference type="RefSeq" id="WP_148984433.1">
    <property type="nucleotide sequence ID" value="NZ_JBNILK010000001.1"/>
</dbReference>
<gene>
    <name evidence="1" type="ORF">FZC83_02155</name>
</gene>
<comment type="caution">
    <text evidence="1">The sequence shown here is derived from an EMBL/GenBank/DDBJ whole genome shotgun (WGS) entry which is preliminary data.</text>
</comment>